<dbReference type="OrthoDB" id="7875742at2"/>
<evidence type="ECO:0000313" key="2">
    <source>
        <dbReference type="EMBL" id="QGX97178.1"/>
    </source>
</evidence>
<organism evidence="2 3">
    <name type="scientific">Roseovarius faecimaris</name>
    <dbReference type="NCBI Taxonomy" id="2494550"/>
    <lineage>
        <taxon>Bacteria</taxon>
        <taxon>Pseudomonadati</taxon>
        <taxon>Pseudomonadota</taxon>
        <taxon>Alphaproteobacteria</taxon>
        <taxon>Rhodobacterales</taxon>
        <taxon>Roseobacteraceae</taxon>
        <taxon>Roseovarius</taxon>
    </lineage>
</organism>
<dbReference type="Proteomes" id="UP000428330">
    <property type="component" value="Chromosome"/>
</dbReference>
<dbReference type="RefSeq" id="WP_157705683.1">
    <property type="nucleotide sequence ID" value="NZ_CP034348.1"/>
</dbReference>
<keyword evidence="1" id="KW-1133">Transmembrane helix</keyword>
<accession>A0A6I6IX17</accession>
<keyword evidence="1" id="KW-0812">Transmembrane</keyword>
<name>A0A6I6IX17_9RHOB</name>
<keyword evidence="3" id="KW-1185">Reference proteome</keyword>
<dbReference type="KEGG" id="rom:EI983_02335"/>
<evidence type="ECO:0000313" key="3">
    <source>
        <dbReference type="Proteomes" id="UP000428330"/>
    </source>
</evidence>
<protein>
    <recommendedName>
        <fullName evidence="4">Aspartate carbamoyltransferase catalytic subunit</fullName>
    </recommendedName>
</protein>
<proteinExistence type="predicted"/>
<gene>
    <name evidence="2" type="ORF">EI983_02335</name>
</gene>
<dbReference type="AlphaFoldDB" id="A0A6I6IX17"/>
<evidence type="ECO:0000256" key="1">
    <source>
        <dbReference type="SAM" id="Phobius"/>
    </source>
</evidence>
<dbReference type="EMBL" id="CP034348">
    <property type="protein sequence ID" value="QGX97178.1"/>
    <property type="molecule type" value="Genomic_DNA"/>
</dbReference>
<keyword evidence="1" id="KW-0472">Membrane</keyword>
<reference evidence="3" key="1">
    <citation type="submission" date="2018-12" db="EMBL/GenBank/DDBJ databases">
        <title>Complete genome sequence of Roseovarius sp. MME-070.</title>
        <authorList>
            <person name="Nam Y.-D."/>
            <person name="Kang J."/>
            <person name="Chung W.-H."/>
            <person name="Park Y.S."/>
        </authorList>
    </citation>
    <scope>NUCLEOTIDE SEQUENCE [LARGE SCALE GENOMIC DNA]</scope>
    <source>
        <strain evidence="3">MME-070</strain>
    </source>
</reference>
<feature type="transmembrane region" description="Helical" evidence="1">
    <location>
        <begin position="156"/>
        <end position="176"/>
    </location>
</feature>
<sequence>MSDRFDISASERGLVRLFALDLPGEEVGKLREADLAAMLGVSALDIDQVDLFSTRDLTGLGLSGYMTEGLGIPEAEIAPDRARLDALTGHLMVVRSAAFQGAAVTLTPRAPLRWIGTYTEEKSPVKFEPLPSAAAEGQVAPTAKPRPSDAAMSGRVAMVALLVIAVITLAMVLVAAS</sequence>
<evidence type="ECO:0008006" key="4">
    <source>
        <dbReference type="Google" id="ProtNLM"/>
    </source>
</evidence>